<accession>A0A0F9ERG6</accession>
<dbReference type="EMBL" id="LAZR01026403">
    <property type="protein sequence ID" value="KKL68851.1"/>
    <property type="molecule type" value="Genomic_DNA"/>
</dbReference>
<sequence length="74" mass="8176">MTGEITDNDGLGEIPTPNAHYSSTALTEELARTRKMVRELAGVAKRVAALPFRGRVPEHLRQDALLAYQEAEEL</sequence>
<dbReference type="AlphaFoldDB" id="A0A0F9ERG6"/>
<organism evidence="2">
    <name type="scientific">marine sediment metagenome</name>
    <dbReference type="NCBI Taxonomy" id="412755"/>
    <lineage>
        <taxon>unclassified sequences</taxon>
        <taxon>metagenomes</taxon>
        <taxon>ecological metagenomes</taxon>
    </lineage>
</organism>
<protein>
    <submittedName>
        <fullName evidence="2">Uncharacterized protein</fullName>
    </submittedName>
</protein>
<name>A0A0F9ERG6_9ZZZZ</name>
<evidence type="ECO:0000313" key="2">
    <source>
        <dbReference type="EMBL" id="KKL68851.1"/>
    </source>
</evidence>
<proteinExistence type="predicted"/>
<gene>
    <name evidence="2" type="ORF">LCGC14_2120830</name>
</gene>
<evidence type="ECO:0000256" key="1">
    <source>
        <dbReference type="SAM" id="MobiDB-lite"/>
    </source>
</evidence>
<comment type="caution">
    <text evidence="2">The sequence shown here is derived from an EMBL/GenBank/DDBJ whole genome shotgun (WGS) entry which is preliminary data.</text>
</comment>
<reference evidence="2" key="1">
    <citation type="journal article" date="2015" name="Nature">
        <title>Complex archaea that bridge the gap between prokaryotes and eukaryotes.</title>
        <authorList>
            <person name="Spang A."/>
            <person name="Saw J.H."/>
            <person name="Jorgensen S.L."/>
            <person name="Zaremba-Niedzwiedzka K."/>
            <person name="Martijn J."/>
            <person name="Lind A.E."/>
            <person name="van Eijk R."/>
            <person name="Schleper C."/>
            <person name="Guy L."/>
            <person name="Ettema T.J."/>
        </authorList>
    </citation>
    <scope>NUCLEOTIDE SEQUENCE</scope>
</reference>
<feature type="region of interest" description="Disordered" evidence="1">
    <location>
        <begin position="1"/>
        <end position="22"/>
    </location>
</feature>